<dbReference type="Gene3D" id="3.20.20.80">
    <property type="entry name" value="Glycosidases"/>
    <property type="match status" value="1"/>
</dbReference>
<dbReference type="InterPro" id="IPR045857">
    <property type="entry name" value="O16G_dom_2"/>
</dbReference>
<proteinExistence type="inferred from homology"/>
<evidence type="ECO:0000256" key="4">
    <source>
        <dbReference type="ARBA" id="ARBA00023180"/>
    </source>
</evidence>
<comment type="similarity">
    <text evidence="2">Belongs to the glycosyl hydrolase 13 family.</text>
</comment>
<keyword evidence="4" id="KW-0325">Glycoprotein</keyword>
<evidence type="ECO:0000256" key="5">
    <source>
        <dbReference type="ARBA" id="ARBA00023295"/>
    </source>
</evidence>
<accession>V5I8D9</accession>
<gene>
    <name evidence="8" type="primary">MAL2</name>
</gene>
<dbReference type="PANTHER" id="PTHR10357:SF179">
    <property type="entry name" value="NEUTRAL AND BASIC AMINO ACID TRANSPORT PROTEIN RBAT"/>
    <property type="match status" value="1"/>
</dbReference>
<dbReference type="GO" id="GO:0005975">
    <property type="term" value="P:carbohydrate metabolic process"/>
    <property type="evidence" value="ECO:0007669"/>
    <property type="project" value="InterPro"/>
</dbReference>
<dbReference type="Gene3D" id="3.90.400.10">
    <property type="entry name" value="Oligo-1,6-glucosidase, Domain 2"/>
    <property type="match status" value="1"/>
</dbReference>
<keyword evidence="5" id="KW-0378">Hydrolase</keyword>
<name>V5I8D9_ANOGL</name>
<keyword evidence="5" id="KW-0326">Glycosidase</keyword>
<dbReference type="EMBL" id="GALX01004855">
    <property type="protein sequence ID" value="JAB63611.1"/>
    <property type="molecule type" value="Transcribed_RNA"/>
</dbReference>
<dbReference type="EC" id="3.2.1.20" evidence="3"/>
<feature type="chain" id="PRO_5004738525" description="alpha-glucosidase" evidence="6">
    <location>
        <begin position="19"/>
        <end position="581"/>
    </location>
</feature>
<dbReference type="GO" id="GO:0004558">
    <property type="term" value="F:alpha-1,4-glucosidase activity"/>
    <property type="evidence" value="ECO:0007669"/>
    <property type="project" value="UniProtKB-EC"/>
</dbReference>
<dbReference type="InterPro" id="IPR006047">
    <property type="entry name" value="GH13_cat_dom"/>
</dbReference>
<dbReference type="PANTHER" id="PTHR10357">
    <property type="entry name" value="ALPHA-AMYLASE FAMILY MEMBER"/>
    <property type="match status" value="1"/>
</dbReference>
<keyword evidence="6" id="KW-0732">Signal</keyword>
<dbReference type="InterPro" id="IPR017853">
    <property type="entry name" value="GH"/>
</dbReference>
<dbReference type="SMART" id="SM00642">
    <property type="entry name" value="Aamy"/>
    <property type="match status" value="1"/>
</dbReference>
<comment type="catalytic activity">
    <reaction evidence="1">
        <text>Hydrolysis of terminal, non-reducing (1-&gt;4)-linked alpha-D-glucose residues with release of alpha-D-glucose.</text>
        <dbReference type="EC" id="3.2.1.20"/>
    </reaction>
</comment>
<dbReference type="AlphaFoldDB" id="V5I8D9"/>
<dbReference type="SUPFAM" id="SSF51445">
    <property type="entry name" value="(Trans)glycosidases"/>
    <property type="match status" value="1"/>
</dbReference>
<reference evidence="8" key="1">
    <citation type="submission" date="2013-07" db="EMBL/GenBank/DDBJ databases">
        <title>Midgut Transcriptome Profiling of Anoplphora glabripennis, a Lignocellulose Degrading, Wood-Boring Cerambycid.</title>
        <authorList>
            <person name="Scully E.D."/>
            <person name="Hoover K."/>
            <person name="Carlson J.E."/>
            <person name="Tien M."/>
            <person name="Geib S.M."/>
        </authorList>
    </citation>
    <scope>NUCLEOTIDE SEQUENCE</scope>
</reference>
<feature type="signal peptide" evidence="6">
    <location>
        <begin position="1"/>
        <end position="18"/>
    </location>
</feature>
<sequence length="581" mass="66604">MKSYIFVTLAFILAATAASVVKNDAKYIIKDDDSPDTDWWKTAVFYQIYPRSFMDSDGDGIGDLQGIIQKLHHLQDAGVTATWLSPIFKSPQVDQGYDISDYRDIDPDYGTLDDLKELLELAKALGIKIILDFVPNHTSDQHEWFQKSVAKEEGYEDFYVWHDGKVVDGTRVPPNNWLSEFKGSAWEFNEERQQYYYHEFAIQQPDLNYSNPKVVEAMKDVLRYWLDFGVDGFRVDAVPYLFEDPEFKDEPLIDGCTDVTNKNCLDHIYTKDLPPTYDMIYEFREVLDNFTETNKVDTRVMMTEAYAAIEKQMLYYGNADGTVKGAHFTFNFGFISSLSKDFTVDDIVNAIRTWIKNIPDQYTSNWVLGNHDNRRVATRLGRENVDGFNMLTAILPGVMVTYNGEEIGMEDGEVTCEEGYDPQAIKDCSTFDQTSRDFERTPFHWDGTHNAGFTTGIPWLPVSAKAKDTNLADQNVEGVSSHYNVYKQLMEFRKNFQKTFALDTASAIKLTDHVVQVGRYVDKDEFILVFNVGDFEEIVDFYRTKQSYKVVVTSVNSLYKPGDSVDELTLLPHESVILQGF</sequence>
<evidence type="ECO:0000259" key="7">
    <source>
        <dbReference type="SMART" id="SM00642"/>
    </source>
</evidence>
<evidence type="ECO:0000256" key="1">
    <source>
        <dbReference type="ARBA" id="ARBA00001657"/>
    </source>
</evidence>
<dbReference type="CDD" id="cd11328">
    <property type="entry name" value="AmyAc_maltase"/>
    <property type="match status" value="1"/>
</dbReference>
<feature type="domain" description="Glycosyl hydrolase family 13 catalytic" evidence="7">
    <location>
        <begin position="47"/>
        <end position="440"/>
    </location>
</feature>
<dbReference type="FunFam" id="3.90.400.10:FF:000001">
    <property type="entry name" value="Maltase A3, isoform A"/>
    <property type="match status" value="1"/>
</dbReference>
<evidence type="ECO:0000313" key="8">
    <source>
        <dbReference type="EMBL" id="JAB63611.1"/>
    </source>
</evidence>
<evidence type="ECO:0000256" key="2">
    <source>
        <dbReference type="ARBA" id="ARBA00008061"/>
    </source>
</evidence>
<evidence type="ECO:0000256" key="3">
    <source>
        <dbReference type="ARBA" id="ARBA00012741"/>
    </source>
</evidence>
<protein>
    <recommendedName>
        <fullName evidence="3">alpha-glucosidase</fullName>
        <ecNumber evidence="3">3.2.1.20</ecNumber>
    </recommendedName>
</protein>
<dbReference type="Pfam" id="PF00128">
    <property type="entry name" value="Alpha-amylase"/>
    <property type="match status" value="1"/>
</dbReference>
<evidence type="ECO:0000256" key="6">
    <source>
        <dbReference type="SAM" id="SignalP"/>
    </source>
</evidence>
<organism evidence="8">
    <name type="scientific">Anoplophora glabripennis</name>
    <name type="common">Asian longhorn beetle</name>
    <name type="synonym">Anoplophora nobilis</name>
    <dbReference type="NCBI Taxonomy" id="217634"/>
    <lineage>
        <taxon>Eukaryota</taxon>
        <taxon>Metazoa</taxon>
        <taxon>Ecdysozoa</taxon>
        <taxon>Arthropoda</taxon>
        <taxon>Hexapoda</taxon>
        <taxon>Insecta</taxon>
        <taxon>Pterygota</taxon>
        <taxon>Neoptera</taxon>
        <taxon>Endopterygota</taxon>
        <taxon>Coleoptera</taxon>
        <taxon>Polyphaga</taxon>
        <taxon>Cucujiformia</taxon>
        <taxon>Chrysomeloidea</taxon>
        <taxon>Cerambycidae</taxon>
        <taxon>Lamiinae</taxon>
        <taxon>Lamiini</taxon>
        <taxon>Anoplophora</taxon>
    </lineage>
</organism>